<comment type="similarity">
    <text evidence="1">Belongs to the DltD family.</text>
</comment>
<dbReference type="InterPro" id="IPR006998">
    <property type="entry name" value="DltD"/>
</dbReference>
<dbReference type="AlphaFoldDB" id="W0EFV7"/>
<accession>W0EFV7</accession>
<dbReference type="GO" id="GO:0070395">
    <property type="term" value="P:lipoteichoic acid biosynthetic process"/>
    <property type="evidence" value="ECO:0007669"/>
    <property type="project" value="UniProtKB-UniRule"/>
</dbReference>
<dbReference type="UniPathway" id="UPA00556"/>
<keyword evidence="3" id="KW-1185">Reference proteome</keyword>
<dbReference type="Pfam" id="PF04914">
    <property type="entry name" value="DltD"/>
    <property type="match status" value="1"/>
</dbReference>
<dbReference type="KEGG" id="dmt:DESME_14425"/>
<comment type="pathway">
    <text evidence="1">Cell wall biogenesis; lipoteichoic acid biosynthesis.</text>
</comment>
<keyword evidence="1" id="KW-0472">Membrane</keyword>
<dbReference type="Proteomes" id="UP000010847">
    <property type="component" value="Chromosome"/>
</dbReference>
<evidence type="ECO:0000313" key="3">
    <source>
        <dbReference type="Proteomes" id="UP000010847"/>
    </source>
</evidence>
<dbReference type="PANTHER" id="PTHR40039:SF1">
    <property type="entry name" value="PROTEIN DLTD"/>
    <property type="match status" value="1"/>
</dbReference>
<evidence type="ECO:0000256" key="1">
    <source>
        <dbReference type="PIRNR" id="PIRNR021438"/>
    </source>
</evidence>
<dbReference type="PANTHER" id="PTHR40039">
    <property type="entry name" value="PROTEIN DLTD"/>
    <property type="match status" value="1"/>
</dbReference>
<proteinExistence type="inferred from homology"/>
<organism evidence="2 3">
    <name type="scientific">Desulfitobacterium metallireducens DSM 15288</name>
    <dbReference type="NCBI Taxonomy" id="871968"/>
    <lineage>
        <taxon>Bacteria</taxon>
        <taxon>Bacillati</taxon>
        <taxon>Bacillota</taxon>
        <taxon>Clostridia</taxon>
        <taxon>Eubacteriales</taxon>
        <taxon>Desulfitobacteriaceae</taxon>
        <taxon>Desulfitobacterium</taxon>
    </lineage>
</organism>
<dbReference type="NCBIfam" id="TIGR04092">
    <property type="entry name" value="LTA_DltD"/>
    <property type="match status" value="1"/>
</dbReference>
<name>W0EFV7_9FIRM</name>
<dbReference type="HOGENOM" id="CLU_050505_1_0_9"/>
<dbReference type="STRING" id="871968.DESME_14425"/>
<dbReference type="InterPro" id="IPR023896">
    <property type="entry name" value="LTA_DltD"/>
</dbReference>
<dbReference type="EMBL" id="CP007032">
    <property type="protein sequence ID" value="AHF08089.1"/>
    <property type="molecule type" value="Genomic_DNA"/>
</dbReference>
<dbReference type="PIRSF" id="PIRSF021438">
    <property type="entry name" value="DltD"/>
    <property type="match status" value="1"/>
</dbReference>
<evidence type="ECO:0000313" key="2">
    <source>
        <dbReference type="EMBL" id="AHF08089.1"/>
    </source>
</evidence>
<protein>
    <recommendedName>
        <fullName evidence="1">Protein DltD</fullName>
    </recommendedName>
</protein>
<sequence length="396" mass="44397">MLMAIGLFIGTIYALPFLSEFWVDTFVLKSGTVATMGITPKSQIFQGSIVQKQAFENPRILPLYGSSEMSMIIDYHPANVLTPETGVTPFLVGKGGAQTLIQLLNVAALGEEVRGKKLAIFLTPQWYGPGGISEDTFAGNFSALHGYEILKNPALSGKLKTEVAQRFLQFTKAYQDFPYLKKMLLLQGQSGLSSQLLRILYALPAQTEYAALALQDASKTNWYINQLPTETVAHYATTSTAVQTEPQWDELRAQATEQAKNSTNNNPFEMDNGFFTKNILPNLQAQKDSSKDAEYVSSPEYGDLQLLLDVLKQEGAQPLFVILPMNGRWSDYTGIPTTVRQVCYQKIAQMIQAQGFTLADYSAHEKDDYYLRDPWHLAWRGWLDVDQTLYQFYQSK</sequence>
<gene>
    <name evidence="2" type="ORF">DESME_14425</name>
</gene>
<dbReference type="eggNOG" id="COG3966">
    <property type="taxonomic scope" value="Bacteria"/>
</dbReference>
<dbReference type="GO" id="GO:0005886">
    <property type="term" value="C:plasma membrane"/>
    <property type="evidence" value="ECO:0007669"/>
    <property type="project" value="UniProtKB-UniRule"/>
</dbReference>
<keyword evidence="1" id="KW-1003">Cell membrane</keyword>
<reference evidence="2 3" key="1">
    <citation type="submission" date="2013-12" db="EMBL/GenBank/DDBJ databases">
        <authorList>
            <consortium name="DOE Joint Genome Institute"/>
            <person name="Smidt H."/>
            <person name="Huntemann M."/>
            <person name="Han J."/>
            <person name="Chen A."/>
            <person name="Kyrpides N."/>
            <person name="Mavromatis K."/>
            <person name="Markowitz V."/>
            <person name="Palaniappan K."/>
            <person name="Ivanova N."/>
            <person name="Schaumberg A."/>
            <person name="Pati A."/>
            <person name="Liolios K."/>
            <person name="Nordberg H.P."/>
            <person name="Cantor M.N."/>
            <person name="Hua S.X."/>
            <person name="Woyke T."/>
        </authorList>
    </citation>
    <scope>NUCLEOTIDE SEQUENCE [LARGE SCALE GENOMIC DNA]</scope>
    <source>
        <strain evidence="3">DSM 15288</strain>
    </source>
</reference>